<dbReference type="Proteomes" id="UP001082899">
    <property type="component" value="Unassembled WGS sequence"/>
</dbReference>
<comment type="caution">
    <text evidence="5">The sequence shown here is derived from an EMBL/GenBank/DDBJ whole genome shotgun (WGS) entry which is preliminary data.</text>
</comment>
<keyword evidence="3" id="KW-0812">Transmembrane</keyword>
<evidence type="ECO:0000256" key="1">
    <source>
        <dbReference type="ARBA" id="ARBA00004370"/>
    </source>
</evidence>
<dbReference type="RefSeq" id="WP_267847572.1">
    <property type="nucleotide sequence ID" value="NZ_JAPMXC010000001.1"/>
</dbReference>
<dbReference type="PROSITE" id="PS51257">
    <property type="entry name" value="PROKAR_LIPOPROTEIN"/>
    <property type="match status" value="1"/>
</dbReference>
<keyword evidence="3" id="KW-1133">Transmembrane helix</keyword>
<organism evidence="5 6">
    <name type="scientific">Robbsia betulipollinis</name>
    <dbReference type="NCBI Taxonomy" id="2981849"/>
    <lineage>
        <taxon>Bacteria</taxon>
        <taxon>Pseudomonadati</taxon>
        <taxon>Pseudomonadota</taxon>
        <taxon>Betaproteobacteria</taxon>
        <taxon>Burkholderiales</taxon>
        <taxon>Burkholderiaceae</taxon>
        <taxon>Robbsia</taxon>
    </lineage>
</organism>
<evidence type="ECO:0000313" key="5">
    <source>
        <dbReference type="EMBL" id="MCY0387862.1"/>
    </source>
</evidence>
<proteinExistence type="predicted"/>
<protein>
    <submittedName>
        <fullName evidence="5">Glycine zipper 2TM domain-containing protein</fullName>
    </submittedName>
</protein>
<evidence type="ECO:0000256" key="3">
    <source>
        <dbReference type="SAM" id="Phobius"/>
    </source>
</evidence>
<reference evidence="5" key="1">
    <citation type="submission" date="2022-11" db="EMBL/GenBank/DDBJ databases">
        <title>Robbsia betulipollinis sp. nov., isolated from pollen of birch (Betula pendula).</title>
        <authorList>
            <person name="Shi H."/>
            <person name="Ambika Manirajan B."/>
            <person name="Ratering S."/>
            <person name="Geissler-Plaum R."/>
            <person name="Schnell S."/>
        </authorList>
    </citation>
    <scope>NUCLEOTIDE SEQUENCE</scope>
    <source>
        <strain evidence="5">Bb-Pol-6</strain>
    </source>
</reference>
<name>A0ABT3ZN65_9BURK</name>
<evidence type="ECO:0000313" key="6">
    <source>
        <dbReference type="Proteomes" id="UP001082899"/>
    </source>
</evidence>
<accession>A0ABT3ZN65</accession>
<dbReference type="PANTHER" id="PTHR35603:SF2">
    <property type="entry name" value="OUTER MEMBRANE LIPOPROTEIN"/>
    <property type="match status" value="1"/>
</dbReference>
<evidence type="ECO:0000259" key="4">
    <source>
        <dbReference type="Pfam" id="PF05433"/>
    </source>
</evidence>
<comment type="subcellular location">
    <subcellularLocation>
        <location evidence="1">Membrane</location>
    </subcellularLocation>
</comment>
<dbReference type="InterPro" id="IPR008816">
    <property type="entry name" value="Gly_zipper_2TM_dom"/>
</dbReference>
<dbReference type="InterPro" id="IPR051407">
    <property type="entry name" value="Bact_OM_lipoprot/Surf_antigen"/>
</dbReference>
<gene>
    <name evidence="5" type="ORF">OVY01_11570</name>
</gene>
<feature type="transmembrane region" description="Helical" evidence="3">
    <location>
        <begin position="21"/>
        <end position="40"/>
    </location>
</feature>
<dbReference type="EMBL" id="JAPMXC010000001">
    <property type="protein sequence ID" value="MCY0387862.1"/>
    <property type="molecule type" value="Genomic_DNA"/>
</dbReference>
<dbReference type="Pfam" id="PF05433">
    <property type="entry name" value="Rick_17kDa_Anti"/>
    <property type="match status" value="1"/>
</dbReference>
<sequence>MEPVKSNGNGRSRIHPLMAGAAGAVIVACGVGVAAMTGILPHAGAQNSPPPVAAPAPLAAVPLAPTPVAPAAAPAPMQLAQNEAPRPDYRPAPPPPPRPAFCHTCGVVTSVSQYKTEGHGTGLGAAGGAIAGGLVGHSFGGGNGRTATTILGALGGGLAGNSVERHVRSTTSFRVNVRMEDGTYHSFNYANPPPVSQGERVHIVHGALRAG</sequence>
<keyword evidence="2 3" id="KW-0472">Membrane</keyword>
<dbReference type="PANTHER" id="PTHR35603">
    <property type="match status" value="1"/>
</dbReference>
<keyword evidence="6" id="KW-1185">Reference proteome</keyword>
<feature type="domain" description="Glycine zipper 2TM" evidence="4">
    <location>
        <begin position="123"/>
        <end position="163"/>
    </location>
</feature>
<evidence type="ECO:0000256" key="2">
    <source>
        <dbReference type="ARBA" id="ARBA00023136"/>
    </source>
</evidence>